<dbReference type="STRING" id="57704.SAMN04489793_3272"/>
<dbReference type="OrthoDB" id="9905607at2"/>
<dbReference type="RefSeq" id="WP_068742744.1">
    <property type="nucleotide sequence ID" value="NZ_FNSA01000003.1"/>
</dbReference>
<gene>
    <name evidence="2" type="ORF">SAMN04489793_3272</name>
</gene>
<evidence type="ECO:0000313" key="3">
    <source>
        <dbReference type="Proteomes" id="UP000182241"/>
    </source>
</evidence>
<dbReference type="Proteomes" id="UP000182241">
    <property type="component" value="Unassembled WGS sequence"/>
</dbReference>
<feature type="compositionally biased region" description="Acidic residues" evidence="1">
    <location>
        <begin position="87"/>
        <end position="99"/>
    </location>
</feature>
<sequence length="99" mass="10922">MKIEFHITSTAVATYDVDEEVFDAIAAIGKVDMNDPDAVSDFIAANLGKHGIPDKYELLRDYANDSGIEDIHSQGVYGDVPERFQKDDDDDDGEEAALR</sequence>
<reference evidence="3" key="1">
    <citation type="submission" date="2016-10" db="EMBL/GenBank/DDBJ databases">
        <authorList>
            <person name="Varghese N."/>
            <person name="Submissions S."/>
        </authorList>
    </citation>
    <scope>NUCLEOTIDE SEQUENCE [LARGE SCALE GENOMIC DNA]</scope>
    <source>
        <strain evidence="3">DSM 44234</strain>
    </source>
</reference>
<dbReference type="AlphaFoldDB" id="A0A1H4VNQ7"/>
<protein>
    <submittedName>
        <fullName evidence="2">Uncharacterized protein</fullName>
    </submittedName>
</protein>
<evidence type="ECO:0000313" key="2">
    <source>
        <dbReference type="EMBL" id="SEC82071.1"/>
    </source>
</evidence>
<organism evidence="2 3">
    <name type="scientific">Tsukamurella tyrosinosolvens</name>
    <dbReference type="NCBI Taxonomy" id="57704"/>
    <lineage>
        <taxon>Bacteria</taxon>
        <taxon>Bacillati</taxon>
        <taxon>Actinomycetota</taxon>
        <taxon>Actinomycetes</taxon>
        <taxon>Mycobacteriales</taxon>
        <taxon>Tsukamurellaceae</taxon>
        <taxon>Tsukamurella</taxon>
    </lineage>
</organism>
<accession>A0A1H4VNQ7</accession>
<dbReference type="EMBL" id="FNSA01000003">
    <property type="protein sequence ID" value="SEC82071.1"/>
    <property type="molecule type" value="Genomic_DNA"/>
</dbReference>
<proteinExistence type="predicted"/>
<name>A0A1H4VNQ7_TSUTY</name>
<evidence type="ECO:0000256" key="1">
    <source>
        <dbReference type="SAM" id="MobiDB-lite"/>
    </source>
</evidence>
<feature type="region of interest" description="Disordered" evidence="1">
    <location>
        <begin position="71"/>
        <end position="99"/>
    </location>
</feature>
<keyword evidence="3" id="KW-1185">Reference proteome</keyword>